<organism evidence="2 3">
    <name type="scientific">Penicillium nalgiovense</name>
    <dbReference type="NCBI Taxonomy" id="60175"/>
    <lineage>
        <taxon>Eukaryota</taxon>
        <taxon>Fungi</taxon>
        <taxon>Dikarya</taxon>
        <taxon>Ascomycota</taxon>
        <taxon>Pezizomycotina</taxon>
        <taxon>Eurotiomycetes</taxon>
        <taxon>Eurotiomycetidae</taxon>
        <taxon>Eurotiales</taxon>
        <taxon>Aspergillaceae</taxon>
        <taxon>Penicillium</taxon>
    </lineage>
</organism>
<feature type="region of interest" description="Disordered" evidence="1">
    <location>
        <begin position="86"/>
        <end position="113"/>
    </location>
</feature>
<comment type="caution">
    <text evidence="2">The sequence shown here is derived from an EMBL/GenBank/DDBJ whole genome shotgun (WGS) entry which is preliminary data.</text>
</comment>
<protein>
    <submittedName>
        <fullName evidence="2">Uncharacterized protein</fullName>
    </submittedName>
</protein>
<dbReference type="EMBL" id="MOOB01000092">
    <property type="protein sequence ID" value="OQE72704.1"/>
    <property type="molecule type" value="Genomic_DNA"/>
</dbReference>
<reference evidence="3" key="1">
    <citation type="journal article" date="2017" name="Nat. Microbiol.">
        <title>Global analysis of biosynthetic gene clusters reveals vast potential of secondary metabolite production in Penicillium species.</title>
        <authorList>
            <person name="Nielsen J.C."/>
            <person name="Grijseels S."/>
            <person name="Prigent S."/>
            <person name="Ji B."/>
            <person name="Dainat J."/>
            <person name="Nielsen K.F."/>
            <person name="Frisvad J.C."/>
            <person name="Workman M."/>
            <person name="Nielsen J."/>
        </authorList>
    </citation>
    <scope>NUCLEOTIDE SEQUENCE [LARGE SCALE GENOMIC DNA]</scope>
    <source>
        <strain evidence="3">IBT 13039</strain>
    </source>
</reference>
<sequence length="113" mass="12681">MSPLCSRKSKVSAKDEFEFKFEFKFTMHIIPSVPFPNPHTDVLTYLRSAQRHNRAGYIIKMIMIHRSSLVNPNVSISVEKVYSHNSPTPLQSGVTDRPMMSSRTAPADVATSG</sequence>
<proteinExistence type="predicted"/>
<evidence type="ECO:0000313" key="2">
    <source>
        <dbReference type="EMBL" id="OQE72704.1"/>
    </source>
</evidence>
<evidence type="ECO:0000313" key="3">
    <source>
        <dbReference type="Proteomes" id="UP000191691"/>
    </source>
</evidence>
<dbReference type="Proteomes" id="UP000191691">
    <property type="component" value="Unassembled WGS sequence"/>
</dbReference>
<keyword evidence="3" id="KW-1185">Reference proteome</keyword>
<gene>
    <name evidence="2" type="ORF">PENNAL_c0092G02582</name>
</gene>
<evidence type="ECO:0000256" key="1">
    <source>
        <dbReference type="SAM" id="MobiDB-lite"/>
    </source>
</evidence>
<name>A0A1V6XC32_PENNA</name>
<dbReference type="AlphaFoldDB" id="A0A1V6XC32"/>
<accession>A0A1V6XC32</accession>